<proteinExistence type="predicted"/>
<dbReference type="EMBL" id="JAEINH010000003">
    <property type="protein sequence ID" value="MBI9114433.1"/>
    <property type="molecule type" value="Genomic_DNA"/>
</dbReference>
<dbReference type="SUPFAM" id="SSF54593">
    <property type="entry name" value="Glyoxalase/Bleomycin resistance protein/Dihydroxybiphenyl dioxygenase"/>
    <property type="match status" value="1"/>
</dbReference>
<comment type="caution">
    <text evidence="2">The sequence shown here is derived from an EMBL/GenBank/DDBJ whole genome shotgun (WGS) entry which is preliminary data.</text>
</comment>
<feature type="domain" description="PhnB-like" evidence="1">
    <location>
        <begin position="4"/>
        <end position="131"/>
    </location>
</feature>
<gene>
    <name evidence="2" type="ORF">JAV76_05320</name>
</gene>
<reference evidence="2" key="1">
    <citation type="submission" date="2020-12" db="EMBL/GenBank/DDBJ databases">
        <title>Sanguibacter suaedae sp. nov., isolated from Suaeda aralocaspica.</title>
        <authorList>
            <person name="Ma Q."/>
        </authorList>
    </citation>
    <scope>NUCLEOTIDE SEQUENCE</scope>
    <source>
        <strain evidence="2">YZGR15</strain>
    </source>
</reference>
<accession>A0A934M9A1</accession>
<dbReference type="InterPro" id="IPR028973">
    <property type="entry name" value="PhnB-like"/>
</dbReference>
<dbReference type="InterPro" id="IPR029068">
    <property type="entry name" value="Glyas_Bleomycin-R_OHBP_Dase"/>
</dbReference>
<evidence type="ECO:0000259" key="1">
    <source>
        <dbReference type="Pfam" id="PF06983"/>
    </source>
</evidence>
<sequence length="138" mass="15031">MSTQLAPHLSFEDTARQAMEHYQRVFGGELAVGTYAEGHPGHDPRDADKVMHAMLTTTSGFVLMAADTPARMPRTERPWVQLALSGDDEPELRGYWDGLGDGGTVTAPLEPSPWGDIFGMVTDRFGVEWMVNISAPAA</sequence>
<evidence type="ECO:0000313" key="2">
    <source>
        <dbReference type="EMBL" id="MBI9114433.1"/>
    </source>
</evidence>
<dbReference type="PANTHER" id="PTHR33990">
    <property type="entry name" value="PROTEIN YJDN-RELATED"/>
    <property type="match status" value="1"/>
</dbReference>
<dbReference type="RefSeq" id="WP_198732979.1">
    <property type="nucleotide sequence ID" value="NZ_JAEINH010000003.1"/>
</dbReference>
<dbReference type="Gene3D" id="3.10.180.10">
    <property type="entry name" value="2,3-Dihydroxybiphenyl 1,2-Dioxygenase, domain 1"/>
    <property type="match status" value="1"/>
</dbReference>
<protein>
    <submittedName>
        <fullName evidence="2">VOC family protein</fullName>
    </submittedName>
</protein>
<dbReference type="AlphaFoldDB" id="A0A934M9A1"/>
<name>A0A934M9A1_9MICO</name>
<dbReference type="PANTHER" id="PTHR33990:SF1">
    <property type="entry name" value="PROTEIN YJDN"/>
    <property type="match status" value="1"/>
</dbReference>
<evidence type="ECO:0000313" key="3">
    <source>
        <dbReference type="Proteomes" id="UP000602087"/>
    </source>
</evidence>
<organism evidence="2 3">
    <name type="scientific">Sanguibacter suaedae</name>
    <dbReference type="NCBI Taxonomy" id="2795737"/>
    <lineage>
        <taxon>Bacteria</taxon>
        <taxon>Bacillati</taxon>
        <taxon>Actinomycetota</taxon>
        <taxon>Actinomycetes</taxon>
        <taxon>Micrococcales</taxon>
        <taxon>Sanguibacteraceae</taxon>
        <taxon>Sanguibacter</taxon>
    </lineage>
</organism>
<dbReference type="CDD" id="cd06588">
    <property type="entry name" value="PhnB_like"/>
    <property type="match status" value="1"/>
</dbReference>
<dbReference type="Pfam" id="PF06983">
    <property type="entry name" value="3-dmu-9_3-mt"/>
    <property type="match status" value="1"/>
</dbReference>
<dbReference type="Proteomes" id="UP000602087">
    <property type="component" value="Unassembled WGS sequence"/>
</dbReference>
<keyword evidence="3" id="KW-1185">Reference proteome</keyword>